<reference evidence="1" key="2">
    <citation type="journal article" date="2021" name="PeerJ">
        <title>Extensive microbial diversity within the chicken gut microbiome revealed by metagenomics and culture.</title>
        <authorList>
            <person name="Gilroy R."/>
            <person name="Ravi A."/>
            <person name="Getino M."/>
            <person name="Pursley I."/>
            <person name="Horton D.L."/>
            <person name="Alikhan N.F."/>
            <person name="Baker D."/>
            <person name="Gharbi K."/>
            <person name="Hall N."/>
            <person name="Watson M."/>
            <person name="Adriaenssens E.M."/>
            <person name="Foster-Nyarko E."/>
            <person name="Jarju S."/>
            <person name="Secka A."/>
            <person name="Antonio M."/>
            <person name="Oren A."/>
            <person name="Chaudhuri R.R."/>
            <person name="La Ragione R."/>
            <person name="Hildebrand F."/>
            <person name="Pallen M.J."/>
        </authorList>
    </citation>
    <scope>NUCLEOTIDE SEQUENCE</scope>
    <source>
        <strain evidence="1">20514</strain>
    </source>
</reference>
<dbReference type="AlphaFoldDB" id="A0A9D9EKG8"/>
<accession>A0A9D9EKG8</accession>
<dbReference type="Proteomes" id="UP000810252">
    <property type="component" value="Unassembled WGS sequence"/>
</dbReference>
<evidence type="ECO:0000313" key="2">
    <source>
        <dbReference type="Proteomes" id="UP000810252"/>
    </source>
</evidence>
<proteinExistence type="predicted"/>
<protein>
    <submittedName>
        <fullName evidence="1">Uncharacterized protein</fullName>
    </submittedName>
</protein>
<evidence type="ECO:0000313" key="1">
    <source>
        <dbReference type="EMBL" id="MBO8448628.1"/>
    </source>
</evidence>
<name>A0A9D9EKG8_9BACT</name>
<dbReference type="EMBL" id="JADIMQ010000073">
    <property type="protein sequence ID" value="MBO8448628.1"/>
    <property type="molecule type" value="Genomic_DNA"/>
</dbReference>
<comment type="caution">
    <text evidence="1">The sequence shown here is derived from an EMBL/GenBank/DDBJ whole genome shotgun (WGS) entry which is preliminary data.</text>
</comment>
<gene>
    <name evidence="1" type="ORF">IAC29_05080</name>
</gene>
<reference evidence="1" key="1">
    <citation type="submission" date="2020-10" db="EMBL/GenBank/DDBJ databases">
        <authorList>
            <person name="Gilroy R."/>
        </authorList>
    </citation>
    <scope>NUCLEOTIDE SEQUENCE</scope>
    <source>
        <strain evidence="1">20514</strain>
    </source>
</reference>
<sequence>MITNNSNIDSLLSAMSDGNLRNFVKSYSMSNLSFMESLEEYSKRIAKKHATFNYEKAVKQCFNHYYKAPVCEHGGGTIHNIWEGDEISTDDKRSTTKICERLQQFYKSEILDFIEYDIDNLIEGTRSSLLTEDEFLEMKLREFNAEQGWRK</sequence>
<organism evidence="1 2">
    <name type="scientific">Candidatus Cryptobacteroides merdigallinarum</name>
    <dbReference type="NCBI Taxonomy" id="2840770"/>
    <lineage>
        <taxon>Bacteria</taxon>
        <taxon>Pseudomonadati</taxon>
        <taxon>Bacteroidota</taxon>
        <taxon>Bacteroidia</taxon>
        <taxon>Bacteroidales</taxon>
        <taxon>Candidatus Cryptobacteroides</taxon>
    </lineage>
</organism>